<dbReference type="AlphaFoldDB" id="B8DIX8"/>
<keyword evidence="1" id="KW-1133">Transmembrane helix</keyword>
<dbReference type="eggNOG" id="COG2226">
    <property type="taxonomic scope" value="Bacteria"/>
</dbReference>
<dbReference type="KEGG" id="dvm:DvMF_2700"/>
<dbReference type="Pfam" id="PF00535">
    <property type="entry name" value="Glycos_transf_2"/>
    <property type="match status" value="1"/>
</dbReference>
<dbReference type="Pfam" id="PF03269">
    <property type="entry name" value="DUF268"/>
    <property type="match status" value="1"/>
</dbReference>
<sequence>MCEACTRYANSVGVVVPTWNRAEYLRATLESIFNQTCPPARVVVVDDGSTDGTGDLIEALKRKWPKLESLRLENGGPARARNLGVAHLSDCEYVAFCDSDDVWHSEKIEKQLLVFTSSPFSSLCCVYCANNAIDERGCVVSGVDIPHLRGNVHRSVLSGIPVQGSLSAIMVPRASFVGIGGFNEEFHSDEDLEFLIRLSAVGPFDYSDECLVSIRVHASQSSNDSLKLLKSKGQLLHVHSEKFTPFSPLVHMVRVQLLAMILGDGLCSSRGDKFLRILRERQRYEALSRWHLSSRASRLVCANLVFFCLAFVFSPLIVRWRLLVLRGARGGLVVNLLRKANLAWCIIKPFVGRNIFKLPQFIGDFKRFNKQAAVDGNAQALFRDIVAVPGDKTTFVDYDAHYLYHTAWAARIISETSPSVHVDIGSLLYFSTIISAYCPVEHYDFRAPDLVVDGLKTGRADLTSLHFESGSIASLSCMHVVEHVGLGRYGDAVNSCGDEVAIRELIRVLRPGGRLLFVVPVGSPRVCFHAHRVYSYEQVLRYFADFRLHEFSLVSGKRLIRNCPPDRVEAESYGCGCFYFVKNS</sequence>
<dbReference type="STRING" id="883.DvMF_2700"/>
<dbReference type="InterPro" id="IPR001173">
    <property type="entry name" value="Glyco_trans_2-like"/>
</dbReference>
<reference evidence="3" key="1">
    <citation type="submission" date="2008-10" db="EMBL/GenBank/DDBJ databases">
        <title>Complete sequence of Desulfovibrio vulgaris str. 'Miyazaki F'.</title>
        <authorList>
            <person name="Lucas S."/>
            <person name="Copeland A."/>
            <person name="Lapidus A."/>
            <person name="Glavina del Rio T."/>
            <person name="Dalin E."/>
            <person name="Tice H."/>
            <person name="Bruce D."/>
            <person name="Goodwin L."/>
            <person name="Pitluck S."/>
            <person name="Sims D."/>
            <person name="Brettin T."/>
            <person name="Detter J.C."/>
            <person name="Han C."/>
            <person name="Larimer F."/>
            <person name="Land M."/>
            <person name="Hauser L."/>
            <person name="Kyrpides N."/>
            <person name="Mikhailova N."/>
            <person name="Hazen T.C."/>
            <person name="Richardson P."/>
        </authorList>
    </citation>
    <scope>NUCLEOTIDE SEQUENCE</scope>
    <source>
        <strain evidence="3">Miyazaki F</strain>
    </source>
</reference>
<dbReference type="CDD" id="cd00761">
    <property type="entry name" value="Glyco_tranf_GTA_type"/>
    <property type="match status" value="1"/>
</dbReference>
<dbReference type="EMBL" id="CP001197">
    <property type="protein sequence ID" value="ACL09639.1"/>
    <property type="molecule type" value="Genomic_DNA"/>
</dbReference>
<organism evidence="3">
    <name type="scientific">Nitratidesulfovibrio vulgaris (strain DSM 19637 / Miyazaki F)</name>
    <name type="common">Desulfovibrio vulgaris</name>
    <dbReference type="NCBI Taxonomy" id="883"/>
    <lineage>
        <taxon>Bacteria</taxon>
        <taxon>Pseudomonadati</taxon>
        <taxon>Thermodesulfobacteriota</taxon>
        <taxon>Desulfovibrionia</taxon>
        <taxon>Desulfovibrionales</taxon>
        <taxon>Desulfovibrionaceae</taxon>
        <taxon>Nitratidesulfovibrio</taxon>
    </lineage>
</organism>
<dbReference type="eggNOG" id="COG1216">
    <property type="taxonomic scope" value="Bacteria"/>
</dbReference>
<dbReference type="SUPFAM" id="SSF53448">
    <property type="entry name" value="Nucleotide-diphospho-sugar transferases"/>
    <property type="match status" value="1"/>
</dbReference>
<keyword evidence="1" id="KW-0472">Membrane</keyword>
<dbReference type="InterPro" id="IPR029063">
    <property type="entry name" value="SAM-dependent_MTases_sf"/>
</dbReference>
<evidence type="ECO:0000259" key="2">
    <source>
        <dbReference type="Pfam" id="PF00535"/>
    </source>
</evidence>
<gene>
    <name evidence="3" type="ordered locus">DvMF_2700</name>
</gene>
<keyword evidence="3" id="KW-0808">Transferase</keyword>
<accession>B8DIX8</accession>
<dbReference type="InterPro" id="IPR004951">
    <property type="entry name" value="DUF268_CAE_spp"/>
</dbReference>
<dbReference type="PANTHER" id="PTHR22916:SF3">
    <property type="entry name" value="UDP-GLCNAC:BETAGAL BETA-1,3-N-ACETYLGLUCOSAMINYLTRANSFERASE-LIKE PROTEIN 1"/>
    <property type="match status" value="1"/>
</dbReference>
<dbReference type="CAZy" id="GT2">
    <property type="family name" value="Glycosyltransferase Family 2"/>
</dbReference>
<evidence type="ECO:0000313" key="3">
    <source>
        <dbReference type="EMBL" id="ACL09639.1"/>
    </source>
</evidence>
<feature type="domain" description="Glycosyltransferase 2-like" evidence="2">
    <location>
        <begin position="14"/>
        <end position="126"/>
    </location>
</feature>
<dbReference type="SUPFAM" id="SSF53335">
    <property type="entry name" value="S-adenosyl-L-methionine-dependent methyltransferases"/>
    <property type="match status" value="1"/>
</dbReference>
<protein>
    <submittedName>
        <fullName evidence="3">Glycosyl transferase family 2</fullName>
    </submittedName>
</protein>
<keyword evidence="1" id="KW-0812">Transmembrane</keyword>
<dbReference type="HOGENOM" id="CLU_466710_0_0_7"/>
<dbReference type="PANTHER" id="PTHR22916">
    <property type="entry name" value="GLYCOSYLTRANSFERASE"/>
    <property type="match status" value="1"/>
</dbReference>
<dbReference type="Gene3D" id="3.40.50.150">
    <property type="entry name" value="Vaccinia Virus protein VP39"/>
    <property type="match status" value="1"/>
</dbReference>
<evidence type="ECO:0000256" key="1">
    <source>
        <dbReference type="SAM" id="Phobius"/>
    </source>
</evidence>
<feature type="transmembrane region" description="Helical" evidence="1">
    <location>
        <begin position="299"/>
        <end position="318"/>
    </location>
</feature>
<dbReference type="Gene3D" id="3.90.550.10">
    <property type="entry name" value="Spore Coat Polysaccharide Biosynthesis Protein SpsA, Chain A"/>
    <property type="match status" value="1"/>
</dbReference>
<name>B8DIX8_NITV9</name>
<dbReference type="InterPro" id="IPR029044">
    <property type="entry name" value="Nucleotide-diphossugar_trans"/>
</dbReference>
<dbReference type="GO" id="GO:0016758">
    <property type="term" value="F:hexosyltransferase activity"/>
    <property type="evidence" value="ECO:0007669"/>
    <property type="project" value="UniProtKB-ARBA"/>
</dbReference>
<proteinExistence type="predicted"/>